<feature type="compositionally biased region" description="Basic and acidic residues" evidence="11">
    <location>
        <begin position="491"/>
        <end position="512"/>
    </location>
</feature>
<sequence>MAVLSLDSMPLGFRFSPTDKELVNHYLRLKIKGKESEVEVIREIDVCKWEPWDLPGLSVVKSNDMEWFFFCPRDRKYPNGRRSNRATEAGYWKATGKDRTIKSNSSLIGMKKTLVFYRGRAPHGDRTPWKMHEYRMNSGPGSFVLCRLFYKPDEETESNGDEMEPTGSSPTPTKSSLDDVPSLSHVVQETSESDMQIRKPQVDTEADKPVNITSEELVPEESHCNSNMASDVEDRETENGVTEVGPMLDESSRIPMGSTLEPLDSKDCLDEQDISVTNFLEEVLNDEEHSCEETTSLKNSGVENNPHSDHIPVLQGRPQMYVSGKDSGSCSDTDTEVALAQNSLDFKNAWWFNDPASANGYPQIQNSLGYNRTEAAYVGEYGMGNMGFMKDESIGQDASSADSTMDSYCYALDNLEERIYPNNSVNNIVGVGISHGQLQSSSQNFMTQGTAPRRIRLQRKLSRRGRVVSFRGRDFSCNAEENETKPTVTHVSEDAKESTSKTTTDEPKKEDSSVSIVGSNDKKSEGSETRLRLRSRSKSDGETGEDLSSRSLLVKATPARRLSYLHISIVFVVLVSILVMVFTGGWRCIRLLS</sequence>
<dbReference type="FunCoup" id="A0A200RB43">
    <property type="interactions" value="1351"/>
</dbReference>
<protein>
    <submittedName>
        <fullName evidence="14">NAC domain</fullName>
    </submittedName>
</protein>
<dbReference type="SUPFAM" id="SSF101941">
    <property type="entry name" value="NAC domain"/>
    <property type="match status" value="1"/>
</dbReference>
<keyword evidence="6" id="KW-0238">DNA-binding</keyword>
<dbReference type="STRING" id="56857.A0A200RB43"/>
<organism evidence="14 15">
    <name type="scientific">Macleaya cordata</name>
    <name type="common">Five-seeded plume-poppy</name>
    <name type="synonym">Bocconia cordata</name>
    <dbReference type="NCBI Taxonomy" id="56857"/>
    <lineage>
        <taxon>Eukaryota</taxon>
        <taxon>Viridiplantae</taxon>
        <taxon>Streptophyta</taxon>
        <taxon>Embryophyta</taxon>
        <taxon>Tracheophyta</taxon>
        <taxon>Spermatophyta</taxon>
        <taxon>Magnoliopsida</taxon>
        <taxon>Ranunculales</taxon>
        <taxon>Papaveraceae</taxon>
        <taxon>Papaveroideae</taxon>
        <taxon>Macleaya</taxon>
    </lineage>
</organism>
<evidence type="ECO:0000256" key="2">
    <source>
        <dbReference type="ARBA" id="ARBA00004167"/>
    </source>
</evidence>
<keyword evidence="15" id="KW-1185">Reference proteome</keyword>
<reference evidence="14 15" key="1">
    <citation type="journal article" date="2017" name="Mol. Plant">
        <title>The Genome of Medicinal Plant Macleaya cordata Provides New Insights into Benzylisoquinoline Alkaloids Metabolism.</title>
        <authorList>
            <person name="Liu X."/>
            <person name="Liu Y."/>
            <person name="Huang P."/>
            <person name="Ma Y."/>
            <person name="Qing Z."/>
            <person name="Tang Q."/>
            <person name="Cao H."/>
            <person name="Cheng P."/>
            <person name="Zheng Y."/>
            <person name="Yuan Z."/>
            <person name="Zhou Y."/>
            <person name="Liu J."/>
            <person name="Tang Z."/>
            <person name="Zhuo Y."/>
            <person name="Zhang Y."/>
            <person name="Yu L."/>
            <person name="Huang J."/>
            <person name="Yang P."/>
            <person name="Peng Q."/>
            <person name="Zhang J."/>
            <person name="Jiang W."/>
            <person name="Zhang Z."/>
            <person name="Lin K."/>
            <person name="Ro D.K."/>
            <person name="Chen X."/>
            <person name="Xiong X."/>
            <person name="Shang Y."/>
            <person name="Huang S."/>
            <person name="Zeng J."/>
        </authorList>
    </citation>
    <scope>NUCLEOTIDE SEQUENCE [LARGE SCALE GENOMIC DNA]</scope>
    <source>
        <strain evidence="15">cv. BLH2017</strain>
        <tissue evidence="14">Root</tissue>
    </source>
</reference>
<evidence type="ECO:0000256" key="10">
    <source>
        <dbReference type="ARBA" id="ARBA00023242"/>
    </source>
</evidence>
<dbReference type="Proteomes" id="UP000195402">
    <property type="component" value="Unassembled WGS sequence"/>
</dbReference>
<keyword evidence="3 12" id="KW-0812">Transmembrane</keyword>
<dbReference type="Gene3D" id="2.170.150.80">
    <property type="entry name" value="NAC domain"/>
    <property type="match status" value="1"/>
</dbReference>
<keyword evidence="9" id="KW-0804">Transcription</keyword>
<evidence type="ECO:0000256" key="6">
    <source>
        <dbReference type="ARBA" id="ARBA00023125"/>
    </source>
</evidence>
<dbReference type="InterPro" id="IPR036093">
    <property type="entry name" value="NAC_dom_sf"/>
</dbReference>
<evidence type="ECO:0000313" key="15">
    <source>
        <dbReference type="Proteomes" id="UP000195402"/>
    </source>
</evidence>
<dbReference type="FunFam" id="2.170.150.80:FF:000002">
    <property type="entry name" value="Nac domain-containing protein 86"/>
    <property type="match status" value="1"/>
</dbReference>
<evidence type="ECO:0000256" key="12">
    <source>
        <dbReference type="SAM" id="Phobius"/>
    </source>
</evidence>
<gene>
    <name evidence="14" type="ORF">BVC80_237g30</name>
</gene>
<dbReference type="GO" id="GO:0016020">
    <property type="term" value="C:membrane"/>
    <property type="evidence" value="ECO:0007669"/>
    <property type="project" value="UniProtKB-SubCell"/>
</dbReference>
<feature type="region of interest" description="Disordered" evidence="11">
    <location>
        <begin position="154"/>
        <end position="239"/>
    </location>
</feature>
<dbReference type="PROSITE" id="PS51005">
    <property type="entry name" value="NAC"/>
    <property type="match status" value="1"/>
</dbReference>
<dbReference type="OrthoDB" id="737278at2759"/>
<feature type="domain" description="NAC" evidence="13">
    <location>
        <begin position="9"/>
        <end position="151"/>
    </location>
</feature>
<evidence type="ECO:0000313" key="14">
    <source>
        <dbReference type="EMBL" id="OVA19931.1"/>
    </source>
</evidence>
<name>A0A200RB43_MACCD</name>
<keyword evidence="10" id="KW-0539">Nucleus</keyword>
<keyword evidence="4 12" id="KW-1133">Transmembrane helix</keyword>
<comment type="caution">
    <text evidence="14">The sequence shown here is derived from an EMBL/GenBank/DDBJ whole genome shotgun (WGS) entry which is preliminary data.</text>
</comment>
<dbReference type="GO" id="GO:0000976">
    <property type="term" value="F:transcription cis-regulatory region binding"/>
    <property type="evidence" value="ECO:0007669"/>
    <property type="project" value="UniProtKB-ARBA"/>
</dbReference>
<feature type="region of interest" description="Disordered" evidence="11">
    <location>
        <begin position="479"/>
        <end position="549"/>
    </location>
</feature>
<evidence type="ECO:0000256" key="5">
    <source>
        <dbReference type="ARBA" id="ARBA00023015"/>
    </source>
</evidence>
<evidence type="ECO:0000256" key="9">
    <source>
        <dbReference type="ARBA" id="ARBA00023163"/>
    </source>
</evidence>
<feature type="compositionally biased region" description="Basic and acidic residues" evidence="11">
    <location>
        <begin position="520"/>
        <end position="541"/>
    </location>
</feature>
<feature type="compositionally biased region" description="Polar residues" evidence="11">
    <location>
        <begin position="185"/>
        <end position="194"/>
    </location>
</feature>
<dbReference type="GO" id="GO:0006355">
    <property type="term" value="P:regulation of DNA-templated transcription"/>
    <property type="evidence" value="ECO:0007669"/>
    <property type="project" value="InterPro"/>
</dbReference>
<evidence type="ECO:0000256" key="7">
    <source>
        <dbReference type="ARBA" id="ARBA00023136"/>
    </source>
</evidence>
<evidence type="ECO:0000256" key="4">
    <source>
        <dbReference type="ARBA" id="ARBA00022989"/>
    </source>
</evidence>
<evidence type="ECO:0000259" key="13">
    <source>
        <dbReference type="PROSITE" id="PS51005"/>
    </source>
</evidence>
<feature type="transmembrane region" description="Helical" evidence="12">
    <location>
        <begin position="564"/>
        <end position="586"/>
    </location>
</feature>
<dbReference type="PANTHER" id="PTHR31744:SF216">
    <property type="entry name" value="NAC TRANSCRIPTION FACTOR"/>
    <property type="match status" value="1"/>
</dbReference>
<evidence type="ECO:0000256" key="1">
    <source>
        <dbReference type="ARBA" id="ARBA00004123"/>
    </source>
</evidence>
<dbReference type="AlphaFoldDB" id="A0A200RB43"/>
<dbReference type="InParanoid" id="A0A200RB43"/>
<feature type="compositionally biased region" description="Basic and acidic residues" evidence="11">
    <location>
        <begin position="195"/>
        <end position="208"/>
    </location>
</feature>
<feature type="compositionally biased region" description="Low complexity" evidence="11">
    <location>
        <begin position="165"/>
        <end position="175"/>
    </location>
</feature>
<accession>A0A200RB43</accession>
<evidence type="ECO:0000256" key="3">
    <source>
        <dbReference type="ARBA" id="ARBA00022692"/>
    </source>
</evidence>
<dbReference type="EMBL" id="MVGT01000164">
    <property type="protein sequence ID" value="OVA19931.1"/>
    <property type="molecule type" value="Genomic_DNA"/>
</dbReference>
<proteinExistence type="predicted"/>
<dbReference type="GO" id="GO:0005634">
    <property type="term" value="C:nucleus"/>
    <property type="evidence" value="ECO:0007669"/>
    <property type="project" value="UniProtKB-SubCell"/>
</dbReference>
<comment type="subcellular location">
    <subcellularLocation>
        <location evidence="2">Membrane</location>
        <topology evidence="2">Single-pass membrane protein</topology>
    </subcellularLocation>
    <subcellularLocation>
        <location evidence="1">Nucleus</location>
    </subcellularLocation>
</comment>
<evidence type="ECO:0000256" key="8">
    <source>
        <dbReference type="ARBA" id="ARBA00023159"/>
    </source>
</evidence>
<evidence type="ECO:0000256" key="11">
    <source>
        <dbReference type="SAM" id="MobiDB-lite"/>
    </source>
</evidence>
<keyword evidence="7 12" id="KW-0472">Membrane</keyword>
<dbReference type="InterPro" id="IPR003441">
    <property type="entry name" value="NAC-dom"/>
</dbReference>
<dbReference type="PANTHER" id="PTHR31744">
    <property type="entry name" value="PROTEIN CUP-SHAPED COTYLEDON 2-RELATED"/>
    <property type="match status" value="1"/>
</dbReference>
<keyword evidence="5" id="KW-0805">Transcription regulation</keyword>
<dbReference type="OMA" id="IRIKARQ"/>
<feature type="compositionally biased region" description="Acidic residues" evidence="11">
    <location>
        <begin position="154"/>
        <end position="164"/>
    </location>
</feature>
<dbReference type="Pfam" id="PF02365">
    <property type="entry name" value="NAM"/>
    <property type="match status" value="1"/>
</dbReference>
<keyword evidence="8" id="KW-0010">Activator</keyword>